<sequence>MANSYLIISVDDLNGGSFDEYADLHAYLKETQLKVTYFPTKAGDGRVRPQIIDGMKADTACELGWHGYERGRLDANPVSTIDSEINDNIIAWPFGVIDNRTPTNENRIVARGTRGVPNDLLAENFNISYLNSFSLGYRSLHQNYQGSRTSPASIISNAFDSAGKLVSLHLHNSRGFSVRDLEFVVETAEGAPNVEIRYQSEIMDIYNNLQSAL</sequence>
<gene>
    <name evidence="1" type="ORF">HELGO_WM26731</name>
</gene>
<dbReference type="InterPro" id="IPR011330">
    <property type="entry name" value="Glyco_hydro/deAcase_b/a-brl"/>
</dbReference>
<evidence type="ECO:0000313" key="1">
    <source>
        <dbReference type="EMBL" id="CAA6830744.1"/>
    </source>
</evidence>
<accession>A0A6S6UJW7</accession>
<protein>
    <submittedName>
        <fullName evidence="1">Uncharacterized protein</fullName>
    </submittedName>
</protein>
<name>A0A6S6UJW7_9GAMM</name>
<dbReference type="EMBL" id="CACVAT010000625">
    <property type="protein sequence ID" value="CAA6830744.1"/>
    <property type="molecule type" value="Genomic_DNA"/>
</dbReference>
<reference evidence="1" key="1">
    <citation type="submission" date="2020-01" db="EMBL/GenBank/DDBJ databases">
        <authorList>
            <person name="Meier V. D."/>
            <person name="Meier V D."/>
        </authorList>
    </citation>
    <scope>NUCLEOTIDE SEQUENCE</scope>
    <source>
        <strain evidence="1">HLG_WM_MAG_09</strain>
    </source>
</reference>
<proteinExistence type="predicted"/>
<organism evidence="1">
    <name type="scientific">uncultured Thiotrichaceae bacterium</name>
    <dbReference type="NCBI Taxonomy" id="298394"/>
    <lineage>
        <taxon>Bacteria</taxon>
        <taxon>Pseudomonadati</taxon>
        <taxon>Pseudomonadota</taxon>
        <taxon>Gammaproteobacteria</taxon>
        <taxon>Thiotrichales</taxon>
        <taxon>Thiotrichaceae</taxon>
        <taxon>environmental samples</taxon>
    </lineage>
</organism>
<dbReference type="GO" id="GO:0005975">
    <property type="term" value="P:carbohydrate metabolic process"/>
    <property type="evidence" value="ECO:0007669"/>
    <property type="project" value="InterPro"/>
</dbReference>
<dbReference type="AlphaFoldDB" id="A0A6S6UJW7"/>
<dbReference type="SUPFAM" id="SSF88713">
    <property type="entry name" value="Glycoside hydrolase/deacetylase"/>
    <property type="match status" value="1"/>
</dbReference>